<dbReference type="AlphaFoldDB" id="A0A7Z0EKX4"/>
<keyword evidence="1" id="KW-0812">Transmembrane</keyword>
<evidence type="ECO:0008006" key="4">
    <source>
        <dbReference type="Google" id="ProtNLM"/>
    </source>
</evidence>
<comment type="caution">
    <text evidence="2">The sequence shown here is derived from an EMBL/GenBank/DDBJ whole genome shotgun (WGS) entry which is preliminary data.</text>
</comment>
<proteinExistence type="predicted"/>
<evidence type="ECO:0000256" key="1">
    <source>
        <dbReference type="SAM" id="Phobius"/>
    </source>
</evidence>
<keyword evidence="1" id="KW-0472">Membrane</keyword>
<accession>A0A7Z0EKX4</accession>
<keyword evidence="3" id="KW-1185">Reference proteome</keyword>
<evidence type="ECO:0000313" key="2">
    <source>
        <dbReference type="EMBL" id="NYJ33944.1"/>
    </source>
</evidence>
<name>A0A7Z0EKX4_9ACTN</name>
<keyword evidence="1" id="KW-1133">Transmembrane helix</keyword>
<evidence type="ECO:0000313" key="3">
    <source>
        <dbReference type="Proteomes" id="UP000572051"/>
    </source>
</evidence>
<protein>
    <recommendedName>
        <fullName evidence="4">DUF2550 family protein</fullName>
    </recommendedName>
</protein>
<gene>
    <name evidence="2" type="ORF">HNR10_001825</name>
</gene>
<feature type="transmembrane region" description="Helical" evidence="1">
    <location>
        <begin position="16"/>
        <end position="34"/>
    </location>
</feature>
<dbReference type="Pfam" id="PF10739">
    <property type="entry name" value="DUF2550"/>
    <property type="match status" value="1"/>
</dbReference>
<dbReference type="Proteomes" id="UP000572051">
    <property type="component" value="Unassembled WGS sequence"/>
</dbReference>
<dbReference type="RefSeq" id="WP_179822369.1">
    <property type="nucleotide sequence ID" value="NZ_JACCFS010000001.1"/>
</dbReference>
<dbReference type="EMBL" id="JACCFS010000001">
    <property type="protein sequence ID" value="NYJ33944.1"/>
    <property type="molecule type" value="Genomic_DNA"/>
</dbReference>
<dbReference type="InterPro" id="IPR019675">
    <property type="entry name" value="DUF2550"/>
</dbReference>
<organism evidence="2 3">
    <name type="scientific">Nocardiopsis aegyptia</name>
    <dbReference type="NCBI Taxonomy" id="220378"/>
    <lineage>
        <taxon>Bacteria</taxon>
        <taxon>Bacillati</taxon>
        <taxon>Actinomycetota</taxon>
        <taxon>Actinomycetes</taxon>
        <taxon>Streptosporangiales</taxon>
        <taxon>Nocardiopsidaceae</taxon>
        <taxon>Nocardiopsis</taxon>
    </lineage>
</organism>
<reference evidence="2 3" key="1">
    <citation type="submission" date="2020-07" db="EMBL/GenBank/DDBJ databases">
        <title>Sequencing the genomes of 1000 actinobacteria strains.</title>
        <authorList>
            <person name="Klenk H.-P."/>
        </authorList>
    </citation>
    <scope>NUCLEOTIDE SEQUENCE [LARGE SCALE GENOMIC DNA]</scope>
    <source>
        <strain evidence="2 3">DSM 44442</strain>
    </source>
</reference>
<sequence length="162" mass="18047">MDRLLPGTTWFDATQWAFLALLLVLLAVVLAAFVRRAVLKRRGGAVECYLRAPEERGRRGAWRIGFGRYGTENLGWFPLFSLRPRPTAMLSRRGLVVVGRRSPDAADLSYLPADVTVLQVGWASVGDSDPEDVSFEIAMNDSTLTGFLSWMESMPPGTRWEA</sequence>